<feature type="transmembrane region" description="Helical" evidence="5">
    <location>
        <begin position="460"/>
        <end position="480"/>
    </location>
</feature>
<keyword evidence="3 5" id="KW-1133">Transmembrane helix</keyword>
<dbReference type="UniPathway" id="UPA00196"/>
<dbReference type="PANTHER" id="PTHR20661">
    <property type="entry name" value="PHOSPHATIDYLINOSITOL-GLYCAN BIOSYNTHESIS CLASS W PROTEIN"/>
    <property type="match status" value="1"/>
</dbReference>
<protein>
    <recommendedName>
        <fullName evidence="5">Phosphatidylinositol-glycan biosynthesis class W protein</fullName>
        <ecNumber evidence="5">2.3.-.-</ecNumber>
    </recommendedName>
</protein>
<comment type="function">
    <text evidence="5">A acetyltransferase, which acetylates the inositol ring of phosphatidylinositol during biosynthesis of GPI-anchor.</text>
</comment>
<comment type="subcellular location">
    <subcellularLocation>
        <location evidence="5">Endoplasmic reticulum membrane</location>
        <topology evidence="5">Multi-pass membrane protein</topology>
    </subcellularLocation>
    <subcellularLocation>
        <location evidence="1">Membrane</location>
        <topology evidence="1">Multi-pass membrane protein</topology>
    </subcellularLocation>
</comment>
<evidence type="ECO:0000256" key="5">
    <source>
        <dbReference type="RuleBase" id="RU280819"/>
    </source>
</evidence>
<feature type="transmembrane region" description="Helical" evidence="5">
    <location>
        <begin position="486"/>
        <end position="506"/>
    </location>
</feature>
<feature type="transmembrane region" description="Helical" evidence="5">
    <location>
        <begin position="117"/>
        <end position="139"/>
    </location>
</feature>
<dbReference type="GO" id="GO:0006506">
    <property type="term" value="P:GPI anchor biosynthetic process"/>
    <property type="evidence" value="ECO:0007669"/>
    <property type="project" value="UniProtKB-UniPathway"/>
</dbReference>
<keyword evidence="5" id="KW-0808">Transferase</keyword>
<keyword evidence="2 5" id="KW-0812">Transmembrane</keyword>
<dbReference type="InterPro" id="IPR009447">
    <property type="entry name" value="PIGW/GWT1"/>
</dbReference>
<evidence type="ECO:0000256" key="1">
    <source>
        <dbReference type="ARBA" id="ARBA00004141"/>
    </source>
</evidence>
<feature type="transmembrane region" description="Helical" evidence="5">
    <location>
        <begin position="151"/>
        <end position="171"/>
    </location>
</feature>
<dbReference type="AlphaFoldDB" id="A0A6V7MAH6"/>
<dbReference type="PIRSF" id="PIRSF017321">
    <property type="entry name" value="GWT1"/>
    <property type="match status" value="1"/>
</dbReference>
<dbReference type="GO" id="GO:0005789">
    <property type="term" value="C:endoplasmic reticulum membrane"/>
    <property type="evidence" value="ECO:0007669"/>
    <property type="project" value="UniProtKB-SubCell"/>
</dbReference>
<name>A0A6V7MAH6_9HYME</name>
<dbReference type="Pfam" id="PF06423">
    <property type="entry name" value="GWT1"/>
    <property type="match status" value="1"/>
</dbReference>
<feature type="transmembrane region" description="Helical" evidence="5">
    <location>
        <begin position="229"/>
        <end position="248"/>
    </location>
</feature>
<sequence length="514" mass="57780">MESIDDQEQYRKAQEEFVSNHGGSSAIEILLVMVPSILAISLTHLCFMKWGGNLSKNLKPVVEIILNVIPCVLCCTILSEYTGVIIMMMILLCYILLSSMKCSGNEIRAEKSPNKISFLTNFRALTNIITAICILAVDFKMFPRKFAKTEVYGLSLMDTGVGLFIMANALVSPEARHLSEGPKTNLWSRFTQNAQMCTKATAPLLILGFGRFIAIEYSGYQKHVTEYGIHWNFFITLAFIKIFTSTIATAISSKYAGLTGLWIIGMHEYALSANGIKEWVLGNSPRDDFVSANREGLISVPGYVGLYLIGIALGRVIHMAHNSSKRHISASIKKYNIRKFEFEYNKFSIILITKLLVIIFITSAITFSCNVYFGISRRLANAGYCAWILLLTSIVLDGLLLVDTFLDAIIQIVNKNNGSRKKTNNRNGSRRVTFEDIKTNRAITIDSTPEIFQAVNYNGLIFFLIANLMTGLINMTIRTIYVESFYALQVVTYYIIIVVMVALILYRYRIQLKL</sequence>
<keyword evidence="5" id="KW-0012">Acyltransferase</keyword>
<gene>
    <name evidence="6" type="ORF">BBRV_LOCUS127282</name>
</gene>
<feature type="transmembrane region" description="Helical" evidence="5">
    <location>
        <begin position="296"/>
        <end position="317"/>
    </location>
</feature>
<dbReference type="GO" id="GO:0032216">
    <property type="term" value="F:glucosaminyl-phosphatidylinositol O-acyltransferase activity"/>
    <property type="evidence" value="ECO:0007669"/>
    <property type="project" value="TreeGrafter"/>
</dbReference>
<keyword evidence="5" id="KW-0337">GPI-anchor biosynthesis</keyword>
<keyword evidence="5" id="KW-0256">Endoplasmic reticulum</keyword>
<proteinExistence type="inferred from homology"/>
<dbReference type="PANTHER" id="PTHR20661:SF0">
    <property type="entry name" value="PHOSPHATIDYLINOSITOL-GLYCAN BIOSYNTHESIS CLASS W PROTEIN"/>
    <property type="match status" value="1"/>
</dbReference>
<feature type="transmembrane region" description="Helical" evidence="5">
    <location>
        <begin position="387"/>
        <end position="413"/>
    </location>
</feature>
<evidence type="ECO:0000313" key="6">
    <source>
        <dbReference type="EMBL" id="CAD1585016.1"/>
    </source>
</evidence>
<organism evidence="6">
    <name type="scientific">Bracon brevicornis</name>
    <dbReference type="NCBI Taxonomy" id="1563983"/>
    <lineage>
        <taxon>Eukaryota</taxon>
        <taxon>Metazoa</taxon>
        <taxon>Ecdysozoa</taxon>
        <taxon>Arthropoda</taxon>
        <taxon>Hexapoda</taxon>
        <taxon>Insecta</taxon>
        <taxon>Pterygota</taxon>
        <taxon>Neoptera</taxon>
        <taxon>Endopterygota</taxon>
        <taxon>Hymenoptera</taxon>
        <taxon>Apocrita</taxon>
        <taxon>Ichneumonoidea</taxon>
        <taxon>Braconidae</taxon>
        <taxon>Braconinae</taxon>
        <taxon>Bracon</taxon>
    </lineage>
</organism>
<accession>A0A6V7MAH6</accession>
<evidence type="ECO:0000256" key="2">
    <source>
        <dbReference type="ARBA" id="ARBA00022692"/>
    </source>
</evidence>
<comment type="similarity">
    <text evidence="5">Belongs to the PIGW family.</text>
</comment>
<dbReference type="GO" id="GO:0072659">
    <property type="term" value="P:protein localization to plasma membrane"/>
    <property type="evidence" value="ECO:0007669"/>
    <property type="project" value="TreeGrafter"/>
</dbReference>
<dbReference type="EC" id="2.3.-.-" evidence="5"/>
<feature type="transmembrane region" description="Helical" evidence="5">
    <location>
        <begin position="347"/>
        <end position="375"/>
    </location>
</feature>
<reference evidence="6" key="1">
    <citation type="submission" date="2020-07" db="EMBL/GenBank/DDBJ databases">
        <authorList>
            <person name="Ferguson B K."/>
        </authorList>
    </citation>
    <scope>NUCLEOTIDE SEQUENCE</scope>
    <source>
        <strain evidence="6">L06</strain>
    </source>
</reference>
<evidence type="ECO:0000256" key="3">
    <source>
        <dbReference type="ARBA" id="ARBA00022989"/>
    </source>
</evidence>
<comment type="pathway">
    <text evidence="5">Glycolipid biosynthesis; glycosylphosphatidylinositol-anchor biosynthesis.</text>
</comment>
<feature type="transmembrane region" description="Helical" evidence="5">
    <location>
        <begin position="29"/>
        <end position="52"/>
    </location>
</feature>
<dbReference type="EMBL" id="CADCXW020000348">
    <property type="protein sequence ID" value="CAD1585016.1"/>
    <property type="molecule type" value="Genomic_DNA"/>
</dbReference>
<evidence type="ECO:0000256" key="4">
    <source>
        <dbReference type="ARBA" id="ARBA00023136"/>
    </source>
</evidence>
<keyword evidence="4 5" id="KW-0472">Membrane</keyword>
<feature type="transmembrane region" description="Helical" evidence="5">
    <location>
        <begin position="64"/>
        <end position="97"/>
    </location>
</feature>